<dbReference type="InterPro" id="IPR029010">
    <property type="entry name" value="ThuA-like"/>
</dbReference>
<dbReference type="AlphaFoldDB" id="A0A266Q4T8"/>
<feature type="signal peptide" evidence="9">
    <location>
        <begin position="1"/>
        <end position="29"/>
    </location>
</feature>
<dbReference type="SUPFAM" id="SSF52317">
    <property type="entry name" value="Class I glutamine amidotransferase-like"/>
    <property type="match status" value="1"/>
</dbReference>
<keyword evidence="12" id="KW-1185">Reference proteome</keyword>
<dbReference type="InterPro" id="IPR011041">
    <property type="entry name" value="Quinoprot_gluc/sorb_DH_b-prop"/>
</dbReference>
<feature type="chain" id="PRO_5012854152" description="Cytochrome c-551" evidence="9">
    <location>
        <begin position="30"/>
        <end position="1170"/>
    </location>
</feature>
<dbReference type="SUPFAM" id="SSF50952">
    <property type="entry name" value="Soluble quinoprotein glucose dehydrogenase"/>
    <property type="match status" value="1"/>
</dbReference>
<dbReference type="SUPFAM" id="SSF49299">
    <property type="entry name" value="PKD domain"/>
    <property type="match status" value="1"/>
</dbReference>
<sequence length="1170" mass="128360">MISLFPSMKNRLSLMALSLAALLLLPACSDPSSSDKHSTHAPADVTSLKGAQLLVFSKTSGWRHDSIPAGVAAIEKLASEQGFKVVATEDASLFSDAGLAKFNAVVFLNTTSDVLNEQQELAMERYIQAGGGYVGIHAAADTETEGDWFWYRNLVGAVFKNHPNEPSNVQNARVDVTNKNHASTQDLPDHFELADEWYNYRDMYEFINVLAKVDESTYQGGEHGHDHPISWYHDYDGGRAFYTGLGHSAETFADANFLQHLLGGIRYAVGLNYRADAAPQLDYSKSRPENNRFVKKTLIENLNEPVKFDFFPNGDALIALRPGAFTRVDYKTGAAHDAGTIAVEYNKIQEWGLVGVAIDPDFARNNWVYAAFNVKDEQDNFYQKLSRFEWRNNQVDASTEKEILRYGIDNNCCHTGGDLQFGNNGELFFSTGDNTNPHDQDGYAPLDFRPDMKKNDGLRAPGNTQDLRGKVLRIKPNADGTYDIPAGNLFTDAAQGRPEIYVMGARNPYSITFDKKTNTLFYGDIGPDANVDSDEKGPRGYDEVNRVTAAGNFGWPLVIGQNRPYKTYDYLTQTGGETVDVNAPLNISPLNTGAKQLPPAQPAFIAYPYAVSEQFPELGAGGRSALVADVYRADAYPESVNRYPAYYNNKLFITDFMRAWVKAVTFDEQGRIQKIEPFAPQISYSLPIDARFSPDGTLYVLEYGMSWFTGNPDARLARIEYVGAGNRPPVATISLNKTQAGLPALIKASAAESVDLDGDAIRYQWTLSCTNNTCASKALGDTRDVELPFADAGHFMLSLQVTDIHGATATTSQPLEIGNEPATIELVSSQNKSFFWADTKSFAYELHIKDLEDGEIKSITDNNPHVQLTYTAAQKAAGQGHQLASISDQAKNLLDANNCLSCHKLDEKVVGPALRDVAKKYKDDPKAMEYLVHKIGNGGSGVWGEMNMPAFSGLGEADLKVLATYVLSLDKQEVAAASLPLKGTLSLNDHQATKQRLAENAPFAAQGEAYSLHASYSDKPVNSVASIAVIKTFSLVPHRVDMDAVFDESTASKDVKRNTFRGVKAIQMPATADWSGFALGTFDLTGIKSLQVGAFFFKEAATWQFELRRNNAEGEVIAAGVLSSTAELRTYQRSSIAVTPTAGFTELYLQIKAENKTSGEVALQDISFEK</sequence>
<keyword evidence="5" id="KW-0249">Electron transport</keyword>
<dbReference type="Gene3D" id="1.10.760.10">
    <property type="entry name" value="Cytochrome c-like domain"/>
    <property type="match status" value="1"/>
</dbReference>
<dbReference type="PROSITE" id="PS51007">
    <property type="entry name" value="CYTC"/>
    <property type="match status" value="1"/>
</dbReference>
<dbReference type="EMBL" id="NHNI01000002">
    <property type="protein sequence ID" value="OZY84894.1"/>
    <property type="molecule type" value="Genomic_DNA"/>
</dbReference>
<dbReference type="InterPro" id="IPR029062">
    <property type="entry name" value="Class_I_gatase-like"/>
</dbReference>
<dbReference type="GO" id="GO:0005506">
    <property type="term" value="F:iron ion binding"/>
    <property type="evidence" value="ECO:0007669"/>
    <property type="project" value="InterPro"/>
</dbReference>
<feature type="domain" description="Cytochrome c" evidence="10">
    <location>
        <begin position="875"/>
        <end position="970"/>
    </location>
</feature>
<evidence type="ECO:0000256" key="4">
    <source>
        <dbReference type="ARBA" id="ARBA00022723"/>
    </source>
</evidence>
<evidence type="ECO:0000256" key="3">
    <source>
        <dbReference type="ARBA" id="ARBA00022617"/>
    </source>
</evidence>
<dbReference type="PANTHER" id="PTHR40469:SF2">
    <property type="entry name" value="GALACTOSE-BINDING DOMAIN-LIKE SUPERFAMILY PROTEIN"/>
    <property type="match status" value="1"/>
</dbReference>
<dbReference type="Pfam" id="PF00034">
    <property type="entry name" value="Cytochrom_C"/>
    <property type="match status" value="1"/>
</dbReference>
<dbReference type="Pfam" id="PF06283">
    <property type="entry name" value="ThuA"/>
    <property type="match status" value="1"/>
</dbReference>
<evidence type="ECO:0000256" key="2">
    <source>
        <dbReference type="ARBA" id="ARBA00022448"/>
    </source>
</evidence>
<comment type="PTM">
    <text evidence="8">Binds 1 heme c group covalently per subunit.</text>
</comment>
<dbReference type="SMART" id="SM00089">
    <property type="entry name" value="PKD"/>
    <property type="match status" value="1"/>
</dbReference>
<evidence type="ECO:0000256" key="9">
    <source>
        <dbReference type="SAM" id="SignalP"/>
    </source>
</evidence>
<dbReference type="Proteomes" id="UP000216101">
    <property type="component" value="Unassembled WGS sequence"/>
</dbReference>
<evidence type="ECO:0000259" key="10">
    <source>
        <dbReference type="PROSITE" id="PS51007"/>
    </source>
</evidence>
<evidence type="ECO:0000256" key="5">
    <source>
        <dbReference type="ARBA" id="ARBA00022982"/>
    </source>
</evidence>
<keyword evidence="4 8" id="KW-0479">Metal-binding</keyword>
<dbReference type="SUPFAM" id="SSF46626">
    <property type="entry name" value="Cytochrome c"/>
    <property type="match status" value="1"/>
</dbReference>
<dbReference type="InterPro" id="IPR011042">
    <property type="entry name" value="6-blade_b-propeller_TolB-like"/>
</dbReference>
<dbReference type="Pfam" id="PF07995">
    <property type="entry name" value="GSDH"/>
    <property type="match status" value="1"/>
</dbReference>
<name>A0A266Q4T8_9GAMM</name>
<protein>
    <recommendedName>
        <fullName evidence="1">Cytochrome c-551</fullName>
    </recommendedName>
    <alternativeName>
        <fullName evidence="7">Cytochrome c551</fullName>
    </alternativeName>
</protein>
<feature type="binding site" description="covalent" evidence="8">
    <location>
        <position position="903"/>
    </location>
    <ligand>
        <name>heme c</name>
        <dbReference type="ChEBI" id="CHEBI:61717"/>
    </ligand>
</feature>
<evidence type="ECO:0000256" key="7">
    <source>
        <dbReference type="ARBA" id="ARBA00031244"/>
    </source>
</evidence>
<keyword evidence="2" id="KW-0813">Transport</keyword>
<dbReference type="InterPro" id="IPR012938">
    <property type="entry name" value="Glc/Sorbosone_DH"/>
</dbReference>
<keyword evidence="9" id="KW-0732">Signal</keyword>
<gene>
    <name evidence="11" type="ORF">CBP51_17175</name>
</gene>
<evidence type="ECO:0000313" key="11">
    <source>
        <dbReference type="EMBL" id="OZY84894.1"/>
    </source>
</evidence>
<dbReference type="GO" id="GO:0009055">
    <property type="term" value="F:electron transfer activity"/>
    <property type="evidence" value="ECO:0007669"/>
    <property type="project" value="InterPro"/>
</dbReference>
<dbReference type="InterPro" id="IPR009056">
    <property type="entry name" value="Cyt_c-like_dom"/>
</dbReference>
<dbReference type="InterPro" id="IPR022409">
    <property type="entry name" value="PKD/Chitinase_dom"/>
</dbReference>
<dbReference type="GO" id="GO:0020037">
    <property type="term" value="F:heme binding"/>
    <property type="evidence" value="ECO:0007669"/>
    <property type="project" value="InterPro"/>
</dbReference>
<dbReference type="Gene3D" id="3.40.50.880">
    <property type="match status" value="1"/>
</dbReference>
<reference evidence="12" key="1">
    <citation type="submission" date="2017-05" db="EMBL/GenBank/DDBJ databases">
        <authorList>
            <person name="Barney B.M."/>
        </authorList>
    </citation>
    <scope>NUCLEOTIDE SEQUENCE [LARGE SCALE GENOMIC DNA]</scope>
    <source>
        <strain evidence="12">PSBB022</strain>
    </source>
</reference>
<dbReference type="InterPro" id="IPR013783">
    <property type="entry name" value="Ig-like_fold"/>
</dbReference>
<evidence type="ECO:0000256" key="8">
    <source>
        <dbReference type="PIRSR" id="PIRSR602324-1"/>
    </source>
</evidence>
<dbReference type="PANTHER" id="PTHR40469">
    <property type="entry name" value="SECRETED GLYCOSYL HYDROLASE"/>
    <property type="match status" value="1"/>
</dbReference>
<proteinExistence type="predicted"/>
<feature type="binding site" description="covalent" evidence="8">
    <location>
        <position position="899"/>
    </location>
    <ligand>
        <name>heme c</name>
        <dbReference type="ChEBI" id="CHEBI:61717"/>
    </ligand>
</feature>
<feature type="binding site" description="covalent" evidence="8">
    <location>
        <position position="948"/>
    </location>
    <ligand>
        <name>heme c</name>
        <dbReference type="ChEBI" id="CHEBI:61717"/>
    </ligand>
</feature>
<dbReference type="InterPro" id="IPR036909">
    <property type="entry name" value="Cyt_c-like_dom_sf"/>
</dbReference>
<accession>A0A266Q4T8</accession>
<dbReference type="PRINTS" id="PR00606">
    <property type="entry name" value="CYTCHROMECID"/>
</dbReference>
<evidence type="ECO:0000313" key="12">
    <source>
        <dbReference type="Proteomes" id="UP000216101"/>
    </source>
</evidence>
<dbReference type="Gene3D" id="2.60.40.10">
    <property type="entry name" value="Immunoglobulins"/>
    <property type="match status" value="1"/>
</dbReference>
<evidence type="ECO:0000256" key="6">
    <source>
        <dbReference type="ARBA" id="ARBA00023004"/>
    </source>
</evidence>
<dbReference type="InterPro" id="IPR035986">
    <property type="entry name" value="PKD_dom_sf"/>
</dbReference>
<dbReference type="Gene3D" id="2.120.10.30">
    <property type="entry name" value="TolB, C-terminal domain"/>
    <property type="match status" value="1"/>
</dbReference>
<organism evidence="11 12">
    <name type="scientific">Cellvibrio mixtus</name>
    <dbReference type="NCBI Taxonomy" id="39650"/>
    <lineage>
        <taxon>Bacteria</taxon>
        <taxon>Pseudomonadati</taxon>
        <taxon>Pseudomonadota</taxon>
        <taxon>Gammaproteobacteria</taxon>
        <taxon>Cellvibrionales</taxon>
        <taxon>Cellvibrionaceae</taxon>
        <taxon>Cellvibrio</taxon>
    </lineage>
</organism>
<keyword evidence="6 8" id="KW-0408">Iron</keyword>
<dbReference type="InterPro" id="IPR002324">
    <property type="entry name" value="Cyt_c_ID"/>
</dbReference>
<keyword evidence="3 8" id="KW-0349">Heme</keyword>
<evidence type="ECO:0000256" key="1">
    <source>
        <dbReference type="ARBA" id="ARBA00021020"/>
    </source>
</evidence>
<comment type="caution">
    <text evidence="11">The sequence shown here is derived from an EMBL/GenBank/DDBJ whole genome shotgun (WGS) entry which is preliminary data.</text>
</comment>